<protein>
    <submittedName>
        <fullName evidence="2">Secondary thiamine-phosphate synthase enzyme</fullName>
    </submittedName>
</protein>
<sequence length="145" mass="15394">MHSETRSYRTGGRETVRDLTADCAGFVDGRGDGLLHVFVPHATAGLAIIETGAGSDDDLLAALGDLLPADDRWRHRHGSPGHGRSHVMPALVPPYATVPVLGGRLALGTWQSVCLVDLNVDNAEREVRFSFLGDGAGAGQERGER</sequence>
<dbReference type="PANTHER" id="PTHR30615">
    <property type="entry name" value="UNCHARACTERIZED PROTEIN YJBQ-RELATED"/>
    <property type="match status" value="1"/>
</dbReference>
<dbReference type="EMBL" id="JACCBG010000001">
    <property type="protein sequence ID" value="NYD41635.1"/>
    <property type="molecule type" value="Genomic_DNA"/>
</dbReference>
<comment type="caution">
    <text evidence="2">The sequence shown here is derived from an EMBL/GenBank/DDBJ whole genome shotgun (WGS) entry which is preliminary data.</text>
</comment>
<proteinExistence type="inferred from homology"/>
<accession>A0A7Y9JAB9</accession>
<dbReference type="InterPro" id="IPR001602">
    <property type="entry name" value="UPF0047_YjbQ-like"/>
</dbReference>
<evidence type="ECO:0000313" key="2">
    <source>
        <dbReference type="EMBL" id="NYD41635.1"/>
    </source>
</evidence>
<reference evidence="2 3" key="1">
    <citation type="submission" date="2020-07" db="EMBL/GenBank/DDBJ databases">
        <title>Sequencing the genomes of 1000 actinobacteria strains.</title>
        <authorList>
            <person name="Klenk H.-P."/>
        </authorList>
    </citation>
    <scope>NUCLEOTIDE SEQUENCE [LARGE SCALE GENOMIC DNA]</scope>
    <source>
        <strain evidence="2 3">DSM 21350</strain>
    </source>
</reference>
<evidence type="ECO:0000313" key="3">
    <source>
        <dbReference type="Proteomes" id="UP000535511"/>
    </source>
</evidence>
<dbReference type="SUPFAM" id="SSF111038">
    <property type="entry name" value="YjbQ-like"/>
    <property type="match status" value="1"/>
</dbReference>
<dbReference type="RefSeq" id="WP_179663355.1">
    <property type="nucleotide sequence ID" value="NZ_JACCBG010000001.1"/>
</dbReference>
<name>A0A7Y9JAB9_9ACTN</name>
<organism evidence="2 3">
    <name type="scientific">Nocardioides panaciterrulae</name>
    <dbReference type="NCBI Taxonomy" id="661492"/>
    <lineage>
        <taxon>Bacteria</taxon>
        <taxon>Bacillati</taxon>
        <taxon>Actinomycetota</taxon>
        <taxon>Actinomycetes</taxon>
        <taxon>Propionibacteriales</taxon>
        <taxon>Nocardioidaceae</taxon>
        <taxon>Nocardioides</taxon>
    </lineage>
</organism>
<dbReference type="Gene3D" id="2.60.120.460">
    <property type="entry name" value="YjbQ-like"/>
    <property type="match status" value="1"/>
</dbReference>
<comment type="similarity">
    <text evidence="1">Belongs to the UPF0047 family.</text>
</comment>
<dbReference type="PANTHER" id="PTHR30615:SF8">
    <property type="entry name" value="UPF0047 PROTEIN C4A8.02C"/>
    <property type="match status" value="1"/>
</dbReference>
<evidence type="ECO:0000256" key="1">
    <source>
        <dbReference type="ARBA" id="ARBA00005534"/>
    </source>
</evidence>
<dbReference type="AlphaFoldDB" id="A0A7Y9JAB9"/>
<dbReference type="Proteomes" id="UP000535511">
    <property type="component" value="Unassembled WGS sequence"/>
</dbReference>
<dbReference type="Pfam" id="PF01894">
    <property type="entry name" value="YjbQ"/>
    <property type="match status" value="1"/>
</dbReference>
<gene>
    <name evidence="2" type="ORF">BJZ21_001718</name>
</gene>
<dbReference type="PIRSF" id="PIRSF004681">
    <property type="entry name" value="UCP004681"/>
    <property type="match status" value="1"/>
</dbReference>
<dbReference type="InterPro" id="IPR035917">
    <property type="entry name" value="YjbQ-like_sf"/>
</dbReference>
<keyword evidence="3" id="KW-1185">Reference proteome</keyword>